<keyword evidence="3" id="KW-0051">Antiviral defense</keyword>
<dbReference type="KEGG" id="cazo:G3A45_08365"/>
<evidence type="ECO:0000313" key="9">
    <source>
        <dbReference type="Proteomes" id="UP000464452"/>
    </source>
</evidence>
<dbReference type="Gene3D" id="3.30.70.1900">
    <property type="match status" value="1"/>
</dbReference>
<comment type="function">
    <text evidence="4">CRISPR (clustered regularly interspaced short palindromic repeat), is an adaptive immune system that provides protection against mobile genetic elements (viruses, transposable elements and conjugative plasmids). CRISPR clusters contain sequences complementary to antecedent mobile elements and target invading nucleic acids. CRISPR clusters are transcribed and processed into CRISPR RNA (crRNA).</text>
</comment>
<accession>A0A6P1YDC1</accession>
<dbReference type="PANTHER" id="PTHR36984:SF1">
    <property type="entry name" value="CRISPR-ASSOCIATED ENDORIBONUCLEASE CAS6 1"/>
    <property type="match status" value="1"/>
</dbReference>
<evidence type="ECO:0000256" key="5">
    <source>
        <dbReference type="PIRSR" id="PIRSR005054-1"/>
    </source>
</evidence>
<dbReference type="Proteomes" id="UP000464452">
    <property type="component" value="Chromosome"/>
</dbReference>
<feature type="active site" description="Proton acceptor" evidence="6">
    <location>
        <position position="28"/>
    </location>
</feature>
<protein>
    <recommendedName>
        <fullName evidence="4">CRISPR-associated endoribonuclease</fullName>
    </recommendedName>
</protein>
<sequence length="250" mass="28901">MRLSIEFSFKDKLVLPIHYNHILQGFIYNNISDNAFRNFLHDEGYKYEKRSFKLFTFSRIFGQFKMDKQSNTITFSSPIKLTVSSILDDFVNDFASTLIKKDDLILGKTQIRLEKIEVFSHPEVEEEEVVIKMLSPTVTYSTVDVHGKKKTIYHKPGDGVFSELAYKNLQKKYKSFYGKDMPECEFSIKPVNDEKIKMISANYRGFIIKGWIGEFIMKGSKELIKLAYDTGLGSKNAQGFGCFEIVGVRR</sequence>
<dbReference type="PIRSF" id="PIRSF005054">
    <property type="entry name" value="PF1131"/>
    <property type="match status" value="1"/>
</dbReference>
<evidence type="ECO:0000313" key="8">
    <source>
        <dbReference type="EMBL" id="QIB27300.1"/>
    </source>
</evidence>
<name>A0A6P1YDC1_9FIRM</name>
<dbReference type="InterPro" id="IPR049435">
    <property type="entry name" value="Cas_Cas6_C"/>
</dbReference>
<dbReference type="PANTHER" id="PTHR36984">
    <property type="entry name" value="CRISPR-ASSOCIATED ENDORIBONUCLEASE CAS6 1"/>
    <property type="match status" value="1"/>
</dbReference>
<dbReference type="GO" id="GO:0051607">
    <property type="term" value="P:defense response to virus"/>
    <property type="evidence" value="ECO:0007669"/>
    <property type="project" value="UniProtKB-KW"/>
</dbReference>
<reference evidence="8 9" key="1">
    <citation type="submission" date="2020-02" db="EMBL/GenBank/DDBJ databases">
        <title>Thermophilic hydrogen producing bacteria, Caloranaerobacter azorensis.</title>
        <authorList>
            <person name="Baek K."/>
        </authorList>
    </citation>
    <scope>NUCLEOTIDE SEQUENCE [LARGE SCALE GENOMIC DNA]</scope>
    <source>
        <strain evidence="8 9">T3-1</strain>
    </source>
</reference>
<dbReference type="NCBIfam" id="TIGR01877">
    <property type="entry name" value="cas_cas6"/>
    <property type="match status" value="1"/>
</dbReference>
<dbReference type="InterPro" id="IPR045747">
    <property type="entry name" value="CRISPR-assoc_prot_Cas6_N_sf"/>
</dbReference>
<dbReference type="CDD" id="cd21140">
    <property type="entry name" value="Cas6_I-like"/>
    <property type="match status" value="1"/>
</dbReference>
<dbReference type="Pfam" id="PF01881">
    <property type="entry name" value="Cas_Cas6_C"/>
    <property type="match status" value="1"/>
</dbReference>
<evidence type="ECO:0000256" key="4">
    <source>
        <dbReference type="PIRNR" id="PIRNR005054"/>
    </source>
</evidence>
<evidence type="ECO:0000259" key="7">
    <source>
        <dbReference type="Pfam" id="PF01881"/>
    </source>
</evidence>
<organism evidence="8 9">
    <name type="scientific">Caloranaerobacter azorensis</name>
    <dbReference type="NCBI Taxonomy" id="116090"/>
    <lineage>
        <taxon>Bacteria</taxon>
        <taxon>Bacillati</taxon>
        <taxon>Bacillota</taxon>
        <taxon>Tissierellia</taxon>
        <taxon>Tissierellales</taxon>
        <taxon>Thermohalobacteraceae</taxon>
        <taxon>Caloranaerobacter</taxon>
    </lineage>
</organism>
<dbReference type="InterPro" id="IPR010156">
    <property type="entry name" value="CRISPR-assoc_prot_Cas6"/>
</dbReference>
<evidence type="ECO:0000256" key="6">
    <source>
        <dbReference type="PIRSR" id="PIRSR005054-50"/>
    </source>
</evidence>
<dbReference type="GO" id="GO:0016788">
    <property type="term" value="F:hydrolase activity, acting on ester bonds"/>
    <property type="evidence" value="ECO:0007669"/>
    <property type="project" value="InterPro"/>
</dbReference>
<dbReference type="GO" id="GO:0003723">
    <property type="term" value="F:RNA binding"/>
    <property type="evidence" value="ECO:0007669"/>
    <property type="project" value="UniProtKB-KW"/>
</dbReference>
<feature type="active site" description="Proton donor" evidence="6">
    <location>
        <position position="41"/>
    </location>
</feature>
<feature type="domain" description="CRISPR associated protein Cas6 C-terminal" evidence="7">
    <location>
        <begin position="122"/>
        <end position="245"/>
    </location>
</feature>
<keyword evidence="2" id="KW-0694">RNA-binding</keyword>
<dbReference type="RefSeq" id="WP_163235158.1">
    <property type="nucleotide sequence ID" value="NZ_CP048617.1"/>
</dbReference>
<gene>
    <name evidence="8" type="primary">cas6</name>
    <name evidence="8" type="ORF">G3A45_08365</name>
</gene>
<comment type="similarity">
    <text evidence="1 4">Belongs to the CRISPR-associated protein Cas6/Cse3/CasE family.</text>
</comment>
<dbReference type="Pfam" id="PF21350">
    <property type="entry name" value="Cas6_I-A"/>
    <property type="match status" value="1"/>
</dbReference>
<evidence type="ECO:0000256" key="2">
    <source>
        <dbReference type="ARBA" id="ARBA00022884"/>
    </source>
</evidence>
<evidence type="ECO:0000256" key="3">
    <source>
        <dbReference type="ARBA" id="ARBA00023118"/>
    </source>
</evidence>
<dbReference type="Gene3D" id="3.30.70.1890">
    <property type="match status" value="1"/>
</dbReference>
<feature type="site" description="Transition state stabilizer" evidence="5">
    <location>
        <position position="53"/>
    </location>
</feature>
<evidence type="ECO:0000256" key="1">
    <source>
        <dbReference type="ARBA" id="ARBA00005937"/>
    </source>
</evidence>
<dbReference type="AlphaFoldDB" id="A0A6P1YDC1"/>
<dbReference type="EMBL" id="CP048617">
    <property type="protein sequence ID" value="QIB27300.1"/>
    <property type="molecule type" value="Genomic_DNA"/>
</dbReference>
<proteinExistence type="inferred from homology"/>